<dbReference type="NCBIfam" id="TIGR00188">
    <property type="entry name" value="rnpA"/>
    <property type="match status" value="1"/>
</dbReference>
<dbReference type="PANTHER" id="PTHR33992:SF1">
    <property type="entry name" value="RIBONUCLEASE P PROTEIN COMPONENT"/>
    <property type="match status" value="1"/>
</dbReference>
<organism evidence="6">
    <name type="scientific">freshwater metagenome</name>
    <dbReference type="NCBI Taxonomy" id="449393"/>
    <lineage>
        <taxon>unclassified sequences</taxon>
        <taxon>metagenomes</taxon>
        <taxon>ecological metagenomes</taxon>
    </lineage>
</organism>
<dbReference type="EMBL" id="CAEZVT010000023">
    <property type="protein sequence ID" value="CAB4632060.1"/>
    <property type="molecule type" value="Genomic_DNA"/>
</dbReference>
<dbReference type="InterPro" id="IPR020568">
    <property type="entry name" value="Ribosomal_Su5_D2-typ_SF"/>
</dbReference>
<dbReference type="PANTHER" id="PTHR33992">
    <property type="entry name" value="RIBONUCLEASE P PROTEIN COMPONENT"/>
    <property type="match status" value="1"/>
</dbReference>
<evidence type="ECO:0000256" key="1">
    <source>
        <dbReference type="ARBA" id="ARBA00022694"/>
    </source>
</evidence>
<keyword evidence="2" id="KW-0540">Nuclease</keyword>
<keyword evidence="1" id="KW-0819">tRNA processing</keyword>
<keyword evidence="4" id="KW-0378">Hydrolase</keyword>
<keyword evidence="3" id="KW-0255">Endonuclease</keyword>
<evidence type="ECO:0000256" key="4">
    <source>
        <dbReference type="ARBA" id="ARBA00022801"/>
    </source>
</evidence>
<name>A0A6J6J5C1_9ZZZZ</name>
<dbReference type="InterPro" id="IPR014721">
    <property type="entry name" value="Ribsml_uS5_D2-typ_fold_subgr"/>
</dbReference>
<evidence type="ECO:0000256" key="3">
    <source>
        <dbReference type="ARBA" id="ARBA00022759"/>
    </source>
</evidence>
<dbReference type="InterPro" id="IPR000100">
    <property type="entry name" value="RNase_P"/>
</dbReference>
<dbReference type="Gene3D" id="3.30.230.10">
    <property type="match status" value="1"/>
</dbReference>
<dbReference type="GO" id="GO:0042781">
    <property type="term" value="F:3'-tRNA processing endoribonuclease activity"/>
    <property type="evidence" value="ECO:0007669"/>
    <property type="project" value="TreeGrafter"/>
</dbReference>
<accession>A0A6J6J5C1</accession>
<dbReference type="GO" id="GO:0000049">
    <property type="term" value="F:tRNA binding"/>
    <property type="evidence" value="ECO:0007669"/>
    <property type="project" value="InterPro"/>
</dbReference>
<dbReference type="GO" id="GO:0004526">
    <property type="term" value="F:ribonuclease P activity"/>
    <property type="evidence" value="ECO:0007669"/>
    <property type="project" value="InterPro"/>
</dbReference>
<sequence length="91" mass="10186">MRQGKKLSTKHLVGYQLLETENPTRFGFVVSKACGGAVKRNQLKRRLRSIARDKINQFPAGSQLVLRPLPGSSELEFSALESDFDRVLGLK</sequence>
<protein>
    <submittedName>
        <fullName evidence="6">Unannotated protein</fullName>
    </submittedName>
</protein>
<dbReference type="Pfam" id="PF00825">
    <property type="entry name" value="Ribonuclease_P"/>
    <property type="match status" value="1"/>
</dbReference>
<dbReference type="SUPFAM" id="SSF54211">
    <property type="entry name" value="Ribosomal protein S5 domain 2-like"/>
    <property type="match status" value="1"/>
</dbReference>
<gene>
    <name evidence="6" type="ORF">UFOPK2131_00355</name>
</gene>
<dbReference type="AlphaFoldDB" id="A0A6J6J5C1"/>
<evidence type="ECO:0000256" key="2">
    <source>
        <dbReference type="ARBA" id="ARBA00022722"/>
    </source>
</evidence>
<evidence type="ECO:0000256" key="5">
    <source>
        <dbReference type="ARBA" id="ARBA00022884"/>
    </source>
</evidence>
<reference evidence="6" key="1">
    <citation type="submission" date="2020-05" db="EMBL/GenBank/DDBJ databases">
        <authorList>
            <person name="Chiriac C."/>
            <person name="Salcher M."/>
            <person name="Ghai R."/>
            <person name="Kavagutti S V."/>
        </authorList>
    </citation>
    <scope>NUCLEOTIDE SEQUENCE</scope>
</reference>
<evidence type="ECO:0000313" key="6">
    <source>
        <dbReference type="EMBL" id="CAB4632060.1"/>
    </source>
</evidence>
<keyword evidence="5" id="KW-0694">RNA-binding</keyword>
<dbReference type="GO" id="GO:0030677">
    <property type="term" value="C:ribonuclease P complex"/>
    <property type="evidence" value="ECO:0007669"/>
    <property type="project" value="TreeGrafter"/>
</dbReference>
<proteinExistence type="predicted"/>